<dbReference type="AlphaFoldDB" id="A0AA41VRC5"/>
<proteinExistence type="predicted"/>
<gene>
    <name evidence="1" type="ORF">MKW94_028738</name>
</gene>
<comment type="caution">
    <text evidence="1">The sequence shown here is derived from an EMBL/GenBank/DDBJ whole genome shotgun (WGS) entry which is preliminary data.</text>
</comment>
<protein>
    <submittedName>
        <fullName evidence="1">Uncharacterized protein</fullName>
    </submittedName>
</protein>
<evidence type="ECO:0000313" key="1">
    <source>
        <dbReference type="EMBL" id="MCL7046061.1"/>
    </source>
</evidence>
<name>A0AA41VRC5_PAPNU</name>
<reference evidence="1" key="1">
    <citation type="submission" date="2022-03" db="EMBL/GenBank/DDBJ databases">
        <title>A functionally conserved STORR gene fusion in Papaver species that diverged 16.8 million years ago.</title>
        <authorList>
            <person name="Catania T."/>
        </authorList>
    </citation>
    <scope>NUCLEOTIDE SEQUENCE</scope>
    <source>
        <strain evidence="1">S-191538</strain>
    </source>
</reference>
<organism evidence="1 2">
    <name type="scientific">Papaver nudicaule</name>
    <name type="common">Iceland poppy</name>
    <dbReference type="NCBI Taxonomy" id="74823"/>
    <lineage>
        <taxon>Eukaryota</taxon>
        <taxon>Viridiplantae</taxon>
        <taxon>Streptophyta</taxon>
        <taxon>Embryophyta</taxon>
        <taxon>Tracheophyta</taxon>
        <taxon>Spermatophyta</taxon>
        <taxon>Magnoliopsida</taxon>
        <taxon>Ranunculales</taxon>
        <taxon>Papaveraceae</taxon>
        <taxon>Papaveroideae</taxon>
        <taxon>Papaver</taxon>
    </lineage>
</organism>
<sequence>LFQMQDYIVDNNVASTHRRNVVYGEVLRQTKTTKHCRLRHRIIHQHRKQKCNKPVT</sequence>
<accession>A0AA41VRC5</accession>
<keyword evidence="2" id="KW-1185">Reference proteome</keyword>
<feature type="non-terminal residue" evidence="1">
    <location>
        <position position="56"/>
    </location>
</feature>
<dbReference type="Proteomes" id="UP001177140">
    <property type="component" value="Unassembled WGS sequence"/>
</dbReference>
<evidence type="ECO:0000313" key="2">
    <source>
        <dbReference type="Proteomes" id="UP001177140"/>
    </source>
</evidence>
<feature type="non-terminal residue" evidence="1">
    <location>
        <position position="1"/>
    </location>
</feature>
<dbReference type="EMBL" id="JAJJMA010276881">
    <property type="protein sequence ID" value="MCL7046061.1"/>
    <property type="molecule type" value="Genomic_DNA"/>
</dbReference>